<feature type="transmembrane region" description="Helical" evidence="2">
    <location>
        <begin position="24"/>
        <end position="51"/>
    </location>
</feature>
<proteinExistence type="predicted"/>
<keyword evidence="4" id="KW-1185">Reference proteome</keyword>
<evidence type="ECO:0000256" key="1">
    <source>
        <dbReference type="SAM" id="MobiDB-lite"/>
    </source>
</evidence>
<organism evidence="3 4">
    <name type="scientific">Nocardia donostiensis</name>
    <dbReference type="NCBI Taxonomy" id="1538463"/>
    <lineage>
        <taxon>Bacteria</taxon>
        <taxon>Bacillati</taxon>
        <taxon>Actinomycetota</taxon>
        <taxon>Actinomycetes</taxon>
        <taxon>Mycobacteriales</taxon>
        <taxon>Nocardiaceae</taxon>
        <taxon>Nocardia</taxon>
    </lineage>
</organism>
<gene>
    <name evidence="3" type="ORF">B0T46_15055</name>
</gene>
<sequence>MTDLFPDEGNDSKTPGVRERRTRLIAMVAAIAVAVCLTAMLLAVGVAAILASSPSSTLAKNTTTPTTAGPSSASTASQIPAVPGPSVPEQPTPPPSTTTVAPSEPPLVANKEATAFKIEVGECVDLTGADTGSIAKVACGGPDSSYTVVGKTEQGGSCPADADRTHDVDKLTLCLDIDWVVGGCLNVSGDEPQRVDCATGPGVEVLAILRDTTTAENCRSADRAFVYEERRFVVCFADL</sequence>
<evidence type="ECO:0000313" key="3">
    <source>
        <dbReference type="EMBL" id="ONM47953.1"/>
    </source>
</evidence>
<name>A0A1W0BGP7_9NOCA</name>
<dbReference type="Proteomes" id="UP000188836">
    <property type="component" value="Unassembled WGS sequence"/>
</dbReference>
<keyword evidence="2" id="KW-1133">Transmembrane helix</keyword>
<evidence type="ECO:0000313" key="4">
    <source>
        <dbReference type="Proteomes" id="UP000188836"/>
    </source>
</evidence>
<accession>A0A1W0BGP7</accession>
<comment type="caution">
    <text evidence="3">The sequence shown here is derived from an EMBL/GenBank/DDBJ whole genome shotgun (WGS) entry which is preliminary data.</text>
</comment>
<dbReference type="STRING" id="1538463.B0T36_21565"/>
<protein>
    <recommendedName>
        <fullName evidence="5">LppU protein</fullName>
    </recommendedName>
</protein>
<feature type="compositionally biased region" description="Pro residues" evidence="1">
    <location>
        <begin position="82"/>
        <end position="96"/>
    </location>
</feature>
<dbReference type="AlphaFoldDB" id="A0A1W0BGP7"/>
<reference evidence="3 4" key="1">
    <citation type="journal article" date="2016" name="Antonie Van Leeuwenhoek">
        <title>Nocardia donostiensis sp. nov., isolated from human respiratory specimens.</title>
        <authorList>
            <person name="Ercibengoa M."/>
            <person name="Bell M."/>
            <person name="Marimon J.M."/>
            <person name="Humrighouse B."/>
            <person name="Klenk H.P."/>
            <person name="Potter G."/>
            <person name="Perez-Trallero E."/>
        </authorList>
    </citation>
    <scope>NUCLEOTIDE SEQUENCE [LARGE SCALE GENOMIC DNA]</scope>
    <source>
        <strain evidence="3 4">X1655</strain>
    </source>
</reference>
<dbReference type="EMBL" id="MUMY01000012">
    <property type="protein sequence ID" value="ONM47953.1"/>
    <property type="molecule type" value="Genomic_DNA"/>
</dbReference>
<evidence type="ECO:0008006" key="5">
    <source>
        <dbReference type="Google" id="ProtNLM"/>
    </source>
</evidence>
<evidence type="ECO:0000256" key="2">
    <source>
        <dbReference type="SAM" id="Phobius"/>
    </source>
</evidence>
<keyword evidence="2" id="KW-0812">Transmembrane</keyword>
<dbReference type="RefSeq" id="WP_077117598.1">
    <property type="nucleotide sequence ID" value="NZ_MUKP01000008.1"/>
</dbReference>
<feature type="region of interest" description="Disordered" evidence="1">
    <location>
        <begin position="55"/>
        <end position="106"/>
    </location>
</feature>
<keyword evidence="2" id="KW-0472">Membrane</keyword>
<feature type="compositionally biased region" description="Low complexity" evidence="1">
    <location>
        <begin position="55"/>
        <end position="77"/>
    </location>
</feature>